<comment type="caution">
    <text evidence="2">The sequence shown here is derived from an EMBL/GenBank/DDBJ whole genome shotgun (WGS) entry which is preliminary data.</text>
</comment>
<evidence type="ECO:0000313" key="3">
    <source>
        <dbReference type="Proteomes" id="UP000238220"/>
    </source>
</evidence>
<feature type="transmembrane region" description="Helical" evidence="1">
    <location>
        <begin position="69"/>
        <end position="90"/>
    </location>
</feature>
<keyword evidence="3" id="KW-1185">Reference proteome</keyword>
<dbReference type="Proteomes" id="UP000238220">
    <property type="component" value="Unassembled WGS sequence"/>
</dbReference>
<protein>
    <submittedName>
        <fullName evidence="2">Uncharacterized protein</fullName>
    </submittedName>
</protein>
<reference evidence="2 3" key="1">
    <citation type="submission" date="2018-02" db="EMBL/GenBank/DDBJ databases">
        <title>Genome sequencing of Solimonas sp. HR-BB.</title>
        <authorList>
            <person name="Lee Y."/>
            <person name="Jeon C.O."/>
        </authorList>
    </citation>
    <scope>NUCLEOTIDE SEQUENCE [LARGE SCALE GENOMIC DNA]</scope>
    <source>
        <strain evidence="2 3">HR-BB</strain>
    </source>
</reference>
<organism evidence="2 3">
    <name type="scientific">Solimonas fluminis</name>
    <dbReference type="NCBI Taxonomy" id="2086571"/>
    <lineage>
        <taxon>Bacteria</taxon>
        <taxon>Pseudomonadati</taxon>
        <taxon>Pseudomonadota</taxon>
        <taxon>Gammaproteobacteria</taxon>
        <taxon>Nevskiales</taxon>
        <taxon>Nevskiaceae</taxon>
        <taxon>Solimonas</taxon>
    </lineage>
</organism>
<accession>A0A2S5TJV5</accession>
<evidence type="ECO:0000313" key="2">
    <source>
        <dbReference type="EMBL" id="PPE75264.1"/>
    </source>
</evidence>
<dbReference type="AlphaFoldDB" id="A0A2S5TJV5"/>
<keyword evidence="1" id="KW-0812">Transmembrane</keyword>
<gene>
    <name evidence="2" type="ORF">C3942_06225</name>
</gene>
<proteinExistence type="predicted"/>
<dbReference type="EMBL" id="PSNW01000002">
    <property type="protein sequence ID" value="PPE75264.1"/>
    <property type="molecule type" value="Genomic_DNA"/>
</dbReference>
<feature type="transmembrane region" description="Helical" evidence="1">
    <location>
        <begin position="30"/>
        <end position="49"/>
    </location>
</feature>
<keyword evidence="1" id="KW-1133">Transmembrane helix</keyword>
<name>A0A2S5TJV5_9GAMM</name>
<evidence type="ECO:0000256" key="1">
    <source>
        <dbReference type="SAM" id="Phobius"/>
    </source>
</evidence>
<keyword evidence="1" id="KW-0472">Membrane</keyword>
<sequence>MLAGHGYLAATLALVFWADDLGWGAGLRGMFLAMLLSPSLIILAALPVLRAPDRGEGRLWHGLLKTWTALNAIAWLPFAPLALLLLAAALGRGA</sequence>